<evidence type="ECO:0000256" key="3">
    <source>
        <dbReference type="ARBA" id="ARBA00022741"/>
    </source>
</evidence>
<name>A0AB36BDA8_CLOIN</name>
<dbReference type="FunFam" id="3.40.50.300:FF:000032">
    <property type="entry name" value="Export ABC transporter ATP-binding protein"/>
    <property type="match status" value="1"/>
</dbReference>
<dbReference type="InterPro" id="IPR017911">
    <property type="entry name" value="MacB-like_ATP-bd"/>
</dbReference>
<dbReference type="InterPro" id="IPR027417">
    <property type="entry name" value="P-loop_NTPase"/>
</dbReference>
<dbReference type="InterPro" id="IPR017871">
    <property type="entry name" value="ABC_transporter-like_CS"/>
</dbReference>
<dbReference type="PANTHER" id="PTHR42798">
    <property type="entry name" value="LIPOPROTEIN-RELEASING SYSTEM ATP-BINDING PROTEIN LOLD"/>
    <property type="match status" value="1"/>
</dbReference>
<sequence>MFILKVEHIEKTYSINGDMVKAVNDISFSIEQGEFVAITGSSGSGKSTLLHIIGGVDSASAGTVDIKGVRMQDLKGDELAIFRRKNISIIYQFYNLIPVLNVKENITLPLKLDHQIIDEERLSFFLNILNLDKRVNHLPSQLSGGQQQRVAIARALMSGTSIILADEPTGNLDKKSSKEIIDYLCEINKSNNQTILMVTHDMEIAKRANRILIIEDGKIVKESIK</sequence>
<dbReference type="SMART" id="SM00382">
    <property type="entry name" value="AAA"/>
    <property type="match status" value="1"/>
</dbReference>
<dbReference type="Pfam" id="PF00005">
    <property type="entry name" value="ABC_tran"/>
    <property type="match status" value="1"/>
</dbReference>
<dbReference type="SUPFAM" id="SSF52540">
    <property type="entry name" value="P-loop containing nucleoside triphosphate hydrolases"/>
    <property type="match status" value="1"/>
</dbReference>
<dbReference type="GO" id="GO:0005524">
    <property type="term" value="F:ATP binding"/>
    <property type="evidence" value="ECO:0007669"/>
    <property type="project" value="UniProtKB-KW"/>
</dbReference>
<dbReference type="InterPro" id="IPR003593">
    <property type="entry name" value="AAA+_ATPase"/>
</dbReference>
<evidence type="ECO:0000259" key="5">
    <source>
        <dbReference type="PROSITE" id="PS50893"/>
    </source>
</evidence>
<dbReference type="PROSITE" id="PS00211">
    <property type="entry name" value="ABC_TRANSPORTER_1"/>
    <property type="match status" value="1"/>
</dbReference>
<dbReference type="InterPro" id="IPR003439">
    <property type="entry name" value="ABC_transporter-like_ATP-bd"/>
</dbReference>
<dbReference type="Proteomes" id="UP000604383">
    <property type="component" value="Unassembled WGS sequence"/>
</dbReference>
<evidence type="ECO:0000256" key="2">
    <source>
        <dbReference type="ARBA" id="ARBA00022448"/>
    </source>
</evidence>
<evidence type="ECO:0000256" key="4">
    <source>
        <dbReference type="ARBA" id="ARBA00022840"/>
    </source>
</evidence>
<dbReference type="PANTHER" id="PTHR42798:SF6">
    <property type="entry name" value="CELL DIVISION ATP-BINDING PROTEIN FTSE"/>
    <property type="match status" value="1"/>
</dbReference>
<dbReference type="GO" id="GO:0098796">
    <property type="term" value="C:membrane protein complex"/>
    <property type="evidence" value="ECO:0007669"/>
    <property type="project" value="UniProtKB-ARBA"/>
</dbReference>
<keyword evidence="4 6" id="KW-0067">ATP-binding</keyword>
<evidence type="ECO:0000256" key="1">
    <source>
        <dbReference type="ARBA" id="ARBA00005417"/>
    </source>
</evidence>
<dbReference type="Gene3D" id="3.40.50.300">
    <property type="entry name" value="P-loop containing nucleotide triphosphate hydrolases"/>
    <property type="match status" value="1"/>
</dbReference>
<keyword evidence="2" id="KW-0813">Transport</keyword>
<evidence type="ECO:0000313" key="7">
    <source>
        <dbReference type="Proteomes" id="UP000604383"/>
    </source>
</evidence>
<evidence type="ECO:0000313" key="6">
    <source>
        <dbReference type="EMBL" id="MZH58309.1"/>
    </source>
</evidence>
<dbReference type="GO" id="GO:0016887">
    <property type="term" value="F:ATP hydrolysis activity"/>
    <property type="evidence" value="ECO:0007669"/>
    <property type="project" value="InterPro"/>
</dbReference>
<gene>
    <name evidence="6" type="ORF">GT664_21760</name>
</gene>
<feature type="domain" description="ABC transporter" evidence="5">
    <location>
        <begin position="4"/>
        <end position="224"/>
    </location>
</feature>
<reference evidence="6" key="1">
    <citation type="journal article" date="2019" name="Nat. Med.">
        <title>A library of human gut bacterial isolates paired with longitudinal multiomics data enables mechanistic microbiome research.</title>
        <authorList>
            <person name="Poyet M."/>
            <person name="Groussin M."/>
            <person name="Gibbons S.M."/>
            <person name="Avila-Pacheco J."/>
            <person name="Jiang X."/>
            <person name="Kearney S.M."/>
            <person name="Perrotta A.R."/>
            <person name="Berdy B."/>
            <person name="Zhao S."/>
            <person name="Lieberman T.D."/>
            <person name="Swanson P.K."/>
            <person name="Smith M."/>
            <person name="Roesemann S."/>
            <person name="Alexander J.E."/>
            <person name="Rich S.A."/>
            <person name="Livny J."/>
            <person name="Vlamakis H."/>
            <person name="Clish C."/>
            <person name="Bullock K."/>
            <person name="Deik A."/>
            <person name="Scott J."/>
            <person name="Pierce K.A."/>
            <person name="Xavier R.J."/>
            <person name="Alm E.J."/>
        </authorList>
    </citation>
    <scope>NUCLEOTIDE SEQUENCE</scope>
    <source>
        <strain evidence="6">BIOML-A12</strain>
    </source>
</reference>
<keyword evidence="3" id="KW-0547">Nucleotide-binding</keyword>
<proteinExistence type="inferred from homology"/>
<dbReference type="GO" id="GO:0022857">
    <property type="term" value="F:transmembrane transporter activity"/>
    <property type="evidence" value="ECO:0007669"/>
    <property type="project" value="UniProtKB-ARBA"/>
</dbReference>
<comment type="similarity">
    <text evidence="1">Belongs to the ABC transporter superfamily.</text>
</comment>
<organism evidence="6 7">
    <name type="scientific">Clostridium innocuum</name>
    <dbReference type="NCBI Taxonomy" id="1522"/>
    <lineage>
        <taxon>Bacteria</taxon>
        <taxon>Bacillati</taxon>
        <taxon>Bacillota</taxon>
        <taxon>Clostridia</taxon>
        <taxon>Eubacteriales</taxon>
        <taxon>Clostridiaceae</taxon>
        <taxon>Clostridium</taxon>
    </lineage>
</organism>
<dbReference type="AlphaFoldDB" id="A0AB36BDA8"/>
<dbReference type="CDD" id="cd03255">
    <property type="entry name" value="ABC_MJ0796_LolCDE_FtsE"/>
    <property type="match status" value="1"/>
</dbReference>
<dbReference type="RefSeq" id="WP_009270671.1">
    <property type="nucleotide sequence ID" value="NZ_CAEUHQ010000001.1"/>
</dbReference>
<accession>A0AB36BDA8</accession>
<protein>
    <submittedName>
        <fullName evidence="6">ATP-binding cassette domain-containing protein</fullName>
    </submittedName>
</protein>
<comment type="caution">
    <text evidence="6">The sequence shown here is derived from an EMBL/GenBank/DDBJ whole genome shotgun (WGS) entry which is preliminary data.</text>
</comment>
<dbReference type="PROSITE" id="PS50893">
    <property type="entry name" value="ABC_TRANSPORTER_2"/>
    <property type="match status" value="1"/>
</dbReference>
<dbReference type="EMBL" id="WWTN01000070">
    <property type="protein sequence ID" value="MZH58309.1"/>
    <property type="molecule type" value="Genomic_DNA"/>
</dbReference>